<evidence type="ECO:0000313" key="4">
    <source>
        <dbReference type="Proteomes" id="UP000231791"/>
    </source>
</evidence>
<organism evidence="3 4">
    <name type="scientific">Streptomyces lavendulae subsp. lavendulae</name>
    <dbReference type="NCBI Taxonomy" id="58340"/>
    <lineage>
        <taxon>Bacteria</taxon>
        <taxon>Bacillati</taxon>
        <taxon>Actinomycetota</taxon>
        <taxon>Actinomycetes</taxon>
        <taxon>Kitasatosporales</taxon>
        <taxon>Streptomycetaceae</taxon>
        <taxon>Streptomyces</taxon>
    </lineage>
</organism>
<feature type="compositionally biased region" description="Polar residues" evidence="1">
    <location>
        <begin position="158"/>
        <end position="167"/>
    </location>
</feature>
<reference evidence="3 4" key="1">
    <citation type="submission" date="2017-11" db="EMBL/GenBank/DDBJ databases">
        <title>Complete genome sequence of Streptomyces lavendulae subsp. lavendulae CCM 3239 (formerly 'Streptomyces aureofaciens CCM 3239'), the producer of the angucycline-type antibiotic auricin.</title>
        <authorList>
            <person name="Busche T."/>
            <person name="Novakova R."/>
            <person name="Al'Dilaimi A."/>
            <person name="Homerova D."/>
            <person name="Feckova L."/>
            <person name="Rezuchova B."/>
            <person name="Mingyar E."/>
            <person name="Csolleiova D."/>
            <person name="Bekeova C."/>
            <person name="Winkler A."/>
            <person name="Sevcikova B."/>
            <person name="Kalinowski J."/>
            <person name="Kormanec J."/>
            <person name="Ruckert C."/>
        </authorList>
    </citation>
    <scope>NUCLEOTIDE SEQUENCE [LARGE SCALE GENOMIC DNA]</scope>
    <source>
        <strain evidence="3 4">CCM 3239</strain>
    </source>
</reference>
<keyword evidence="4" id="KW-1185">Reference proteome</keyword>
<feature type="chain" id="PRO_5043310264" evidence="2">
    <location>
        <begin position="33"/>
        <end position="185"/>
    </location>
</feature>
<accession>A0A2K8PPV7</accession>
<evidence type="ECO:0000256" key="2">
    <source>
        <dbReference type="SAM" id="SignalP"/>
    </source>
</evidence>
<protein>
    <submittedName>
        <fullName evidence="3">Uncharacterized protein</fullName>
    </submittedName>
</protein>
<dbReference type="EMBL" id="CP024985">
    <property type="protein sequence ID" value="ATZ28739.1"/>
    <property type="molecule type" value="Genomic_DNA"/>
</dbReference>
<gene>
    <name evidence="3" type="ORF">SLAV_34845</name>
</gene>
<evidence type="ECO:0000313" key="3">
    <source>
        <dbReference type="EMBL" id="ATZ28739.1"/>
    </source>
</evidence>
<keyword evidence="2" id="KW-0732">Signal</keyword>
<dbReference type="Proteomes" id="UP000231791">
    <property type="component" value="Chromosome"/>
</dbReference>
<dbReference type="KEGG" id="slx:SLAV_34845"/>
<evidence type="ECO:0000256" key="1">
    <source>
        <dbReference type="SAM" id="MobiDB-lite"/>
    </source>
</evidence>
<dbReference type="GeneID" id="49387944"/>
<sequence>MYRRTRRAAITSLLVSSFVCGSAVVLAPAAGAAVPTASCTVTPNADGTAVTISGEGFTAPRKLNDGESTEDLNVDATGHFLLKRFQKNVDYTVLAVNEDQPFVFVNCKRVPAPTSPQATSPTQPGSRRDRAAGIAAGAKAGLAAAAKSCSTPPVADKSGQQHSDTYWNSWTQAANRAFQKACQNR</sequence>
<feature type="signal peptide" evidence="2">
    <location>
        <begin position="1"/>
        <end position="32"/>
    </location>
</feature>
<name>A0A2K8PPV7_STRLA</name>
<dbReference type="OrthoDB" id="4231606at2"/>
<dbReference type="RefSeq" id="WP_030230014.1">
    <property type="nucleotide sequence ID" value="NZ_BSRP01000020.1"/>
</dbReference>
<proteinExistence type="predicted"/>
<dbReference type="AlphaFoldDB" id="A0A2K8PPV7"/>
<feature type="region of interest" description="Disordered" evidence="1">
    <location>
        <begin position="146"/>
        <end position="167"/>
    </location>
</feature>